<dbReference type="GO" id="GO:0005576">
    <property type="term" value="C:extracellular region"/>
    <property type="evidence" value="ECO:0007669"/>
    <property type="project" value="InterPro"/>
</dbReference>
<protein>
    <submittedName>
        <fullName evidence="3">Uncharacterized protein</fullName>
    </submittedName>
</protein>
<accession>C3Y5K3</accession>
<name>C3Y5K3_BRAFL</name>
<sequence length="188" mass="21186">MTICGEDAKNVSWDIPVGGWLGTIYQNSGDIGGAVHRVEITAIDMRPCFALMVLAFFVLVHTNQLTASVIRRYDDDMYDYDGDMEPLLALLGQQAGRVYHGLARELLDNIEDNTNTQDNRFSRTYEDMMDPMAMRVRRKCESGTCVQMHLADRLRLGLGHNMFTNTGPESPGRKKRSLGASRRAARRL</sequence>
<evidence type="ECO:0000256" key="2">
    <source>
        <dbReference type="SAM" id="MobiDB-lite"/>
    </source>
</evidence>
<proteinExistence type="predicted"/>
<keyword evidence="1" id="KW-1015">Disulfide bond</keyword>
<feature type="disulfide bond" evidence="1">
    <location>
        <begin position="140"/>
        <end position="145"/>
    </location>
</feature>
<evidence type="ECO:0000313" key="3">
    <source>
        <dbReference type="EMBL" id="EEN64250.1"/>
    </source>
</evidence>
<dbReference type="GO" id="GO:0005179">
    <property type="term" value="F:hormone activity"/>
    <property type="evidence" value="ECO:0007669"/>
    <property type="project" value="InterPro"/>
</dbReference>
<feature type="compositionally biased region" description="Basic residues" evidence="2">
    <location>
        <begin position="173"/>
        <end position="188"/>
    </location>
</feature>
<dbReference type="InParanoid" id="C3Y5K3"/>
<reference evidence="3" key="1">
    <citation type="journal article" date="2008" name="Nature">
        <title>The amphioxus genome and the evolution of the chordate karyotype.</title>
        <authorList>
            <consortium name="US DOE Joint Genome Institute (JGI-PGF)"/>
            <person name="Putnam N.H."/>
            <person name="Butts T."/>
            <person name="Ferrier D.E.K."/>
            <person name="Furlong R.F."/>
            <person name="Hellsten U."/>
            <person name="Kawashima T."/>
            <person name="Robinson-Rechavi M."/>
            <person name="Shoguchi E."/>
            <person name="Terry A."/>
            <person name="Yu J.-K."/>
            <person name="Benito-Gutierrez E.L."/>
            <person name="Dubchak I."/>
            <person name="Garcia-Fernandez J."/>
            <person name="Gibson-Brown J.J."/>
            <person name="Grigoriev I.V."/>
            <person name="Horton A.C."/>
            <person name="de Jong P.J."/>
            <person name="Jurka J."/>
            <person name="Kapitonov V.V."/>
            <person name="Kohara Y."/>
            <person name="Kuroki Y."/>
            <person name="Lindquist E."/>
            <person name="Lucas S."/>
            <person name="Osoegawa K."/>
            <person name="Pennacchio L.A."/>
            <person name="Salamov A.A."/>
            <person name="Satou Y."/>
            <person name="Sauka-Spengler T."/>
            <person name="Schmutz J."/>
            <person name="Shin-I T."/>
            <person name="Toyoda A."/>
            <person name="Bronner-Fraser M."/>
            <person name="Fujiyama A."/>
            <person name="Holland L.Z."/>
            <person name="Holland P.W.H."/>
            <person name="Satoh N."/>
            <person name="Rokhsar D.S."/>
        </authorList>
    </citation>
    <scope>NUCLEOTIDE SEQUENCE [LARGE SCALE GENOMIC DNA]</scope>
    <source>
        <strain evidence="3">S238N-H82</strain>
        <tissue evidence="3">Testes</tissue>
    </source>
</reference>
<gene>
    <name evidence="3" type="ORF">BRAFLDRAFT_87911</name>
</gene>
<dbReference type="EMBL" id="GG666487">
    <property type="protein sequence ID" value="EEN64250.1"/>
    <property type="molecule type" value="Genomic_DNA"/>
</dbReference>
<dbReference type="InterPro" id="IPR021116">
    <property type="entry name" value="Calcitonin/adrenomedullin"/>
</dbReference>
<organism>
    <name type="scientific">Branchiostoma floridae</name>
    <name type="common">Florida lancelet</name>
    <name type="synonym">Amphioxus</name>
    <dbReference type="NCBI Taxonomy" id="7739"/>
    <lineage>
        <taxon>Eukaryota</taxon>
        <taxon>Metazoa</taxon>
        <taxon>Chordata</taxon>
        <taxon>Cephalochordata</taxon>
        <taxon>Leptocardii</taxon>
        <taxon>Amphioxiformes</taxon>
        <taxon>Branchiostomatidae</taxon>
        <taxon>Branchiostoma</taxon>
    </lineage>
</organism>
<dbReference type="Pfam" id="PF00214">
    <property type="entry name" value="Calc_CGRP_IAPP"/>
    <property type="match status" value="1"/>
</dbReference>
<feature type="region of interest" description="Disordered" evidence="2">
    <location>
        <begin position="161"/>
        <end position="188"/>
    </location>
</feature>
<dbReference type="AlphaFoldDB" id="C3Y5K3"/>
<evidence type="ECO:0000256" key="1">
    <source>
        <dbReference type="PIRSR" id="PIRSR621116-50"/>
    </source>
</evidence>